<dbReference type="InterPro" id="IPR036770">
    <property type="entry name" value="Ankyrin_rpt-contain_sf"/>
</dbReference>
<keyword evidence="6" id="KW-1185">Reference proteome</keyword>
<protein>
    <recommendedName>
        <fullName evidence="7">Fungal N-terminal domain-containing protein</fullName>
    </recommendedName>
</protein>
<dbReference type="SMART" id="SM00248">
    <property type="entry name" value="ANK"/>
    <property type="match status" value="2"/>
</dbReference>
<dbReference type="InterPro" id="IPR051637">
    <property type="entry name" value="Ank_repeat_dom-contain_49"/>
</dbReference>
<evidence type="ECO:0000256" key="1">
    <source>
        <dbReference type="ARBA" id="ARBA00022737"/>
    </source>
</evidence>
<evidence type="ECO:0000256" key="2">
    <source>
        <dbReference type="ARBA" id="ARBA00023043"/>
    </source>
</evidence>
<feature type="repeat" description="ANK" evidence="3">
    <location>
        <begin position="372"/>
        <end position="404"/>
    </location>
</feature>
<dbReference type="PROSITE" id="PS50088">
    <property type="entry name" value="ANK_REPEAT"/>
    <property type="match status" value="1"/>
</dbReference>
<reference evidence="5 6" key="1">
    <citation type="journal article" date="2024" name="Commun. Biol.">
        <title>Comparative genomic analysis of thermophilic fungi reveals convergent evolutionary adaptations and gene losses.</title>
        <authorList>
            <person name="Steindorff A.S."/>
            <person name="Aguilar-Pontes M.V."/>
            <person name="Robinson A.J."/>
            <person name="Andreopoulos B."/>
            <person name="LaButti K."/>
            <person name="Kuo A."/>
            <person name="Mondo S."/>
            <person name="Riley R."/>
            <person name="Otillar R."/>
            <person name="Haridas S."/>
            <person name="Lipzen A."/>
            <person name="Grimwood J."/>
            <person name="Schmutz J."/>
            <person name="Clum A."/>
            <person name="Reid I.D."/>
            <person name="Moisan M.C."/>
            <person name="Butler G."/>
            <person name="Nguyen T.T.M."/>
            <person name="Dewar K."/>
            <person name="Conant G."/>
            <person name="Drula E."/>
            <person name="Henrissat B."/>
            <person name="Hansel C."/>
            <person name="Singer S."/>
            <person name="Hutchinson M.I."/>
            <person name="de Vries R.P."/>
            <person name="Natvig D.O."/>
            <person name="Powell A.J."/>
            <person name="Tsang A."/>
            <person name="Grigoriev I.V."/>
        </authorList>
    </citation>
    <scope>NUCLEOTIDE SEQUENCE [LARGE SCALE GENOMIC DNA]</scope>
    <source>
        <strain evidence="5 6">CBS 494.80</strain>
    </source>
</reference>
<dbReference type="InterPro" id="IPR002110">
    <property type="entry name" value="Ankyrin_rpt"/>
</dbReference>
<dbReference type="PANTHER" id="PTHR24180">
    <property type="entry name" value="CYCLIN-DEPENDENT KINASE INHIBITOR 2C-RELATED"/>
    <property type="match status" value="1"/>
</dbReference>
<evidence type="ECO:0000256" key="3">
    <source>
        <dbReference type="PROSITE-ProRule" id="PRU00023"/>
    </source>
</evidence>
<evidence type="ECO:0008006" key="7">
    <source>
        <dbReference type="Google" id="ProtNLM"/>
    </source>
</evidence>
<dbReference type="Pfam" id="PF12796">
    <property type="entry name" value="Ank_2"/>
    <property type="match status" value="1"/>
</dbReference>
<dbReference type="EMBL" id="JAZHXI010000011">
    <property type="protein sequence ID" value="KAL2066003.1"/>
    <property type="molecule type" value="Genomic_DNA"/>
</dbReference>
<proteinExistence type="predicted"/>
<comment type="caution">
    <text evidence="5">The sequence shown here is derived from an EMBL/GenBank/DDBJ whole genome shotgun (WGS) entry which is preliminary data.</text>
</comment>
<dbReference type="Proteomes" id="UP001595075">
    <property type="component" value="Unassembled WGS sequence"/>
</dbReference>
<gene>
    <name evidence="5" type="ORF">VTL71DRAFT_2074</name>
</gene>
<dbReference type="SUPFAM" id="SSF48403">
    <property type="entry name" value="Ankyrin repeat"/>
    <property type="match status" value="1"/>
</dbReference>
<organism evidence="5 6">
    <name type="scientific">Oculimacula yallundae</name>
    <dbReference type="NCBI Taxonomy" id="86028"/>
    <lineage>
        <taxon>Eukaryota</taxon>
        <taxon>Fungi</taxon>
        <taxon>Dikarya</taxon>
        <taxon>Ascomycota</taxon>
        <taxon>Pezizomycotina</taxon>
        <taxon>Leotiomycetes</taxon>
        <taxon>Helotiales</taxon>
        <taxon>Ploettnerulaceae</taxon>
        <taxon>Oculimacula</taxon>
    </lineage>
</organism>
<accession>A0ABR4C7U3</accession>
<keyword evidence="1" id="KW-0677">Repeat</keyword>
<dbReference type="PANTHER" id="PTHR24180:SF45">
    <property type="entry name" value="POLY [ADP-RIBOSE] POLYMERASE TANKYRASE"/>
    <property type="match status" value="1"/>
</dbReference>
<name>A0ABR4C7U3_9HELO</name>
<feature type="region of interest" description="Disordered" evidence="4">
    <location>
        <begin position="236"/>
        <end position="255"/>
    </location>
</feature>
<keyword evidence="2 3" id="KW-0040">ANK repeat</keyword>
<dbReference type="PROSITE" id="PS50297">
    <property type="entry name" value="ANK_REP_REGION"/>
    <property type="match status" value="1"/>
</dbReference>
<evidence type="ECO:0000313" key="5">
    <source>
        <dbReference type="EMBL" id="KAL2066003.1"/>
    </source>
</evidence>
<evidence type="ECO:0000256" key="4">
    <source>
        <dbReference type="SAM" id="MobiDB-lite"/>
    </source>
</evidence>
<sequence>MEVAIAITGITIQLADTLHKLIVFYKDVQRVPADVRSLFEDVQTLSTLLAQAQSTRLNRSGCLDEPGETILKGCNEKIQGLYDKIRKSSEGLTSESKRKRKWSAFKISLDKADINDLRTELRDAKSLLVNVQLDGFERSTNQSLRIQGRMLFEIHKALGLTAAQPSDIMSWASLEWQSSDVLPLSSATSDSNVPRHSEDRQTTLVDSSWKLAQTTELQFGFQKELQVRHPNIQSQAHLEEISPYPRKSSHRSRAEKPQWSYASRSLINTPFGSVTSLTRVRGTAKIVSSRTSTEDRQSTHVFYPSWLLQRLGLSYGVWIQGVSTNGWQCNIRLFNTVPKDAPIFKYCREGNLSAVQTLLTSGYASVRDRDPNGRTPLSYASMEMHVEVADYLLKYGADPHAIEWQHNLSAIAESLFHRKNDNILELLPGFLSTYERHSQDGYDDNSMMTFINTIVTSYKPRLSHGEDHDKDIMIMISRVFELWLPNSYQRTGILRMLLECGYSNKVIEWFMYGVVSIEGSKSLEVLLCFLERGYPAQSLPLIKMLLDGIPKLHQPVWGWGRARSFISCTMKHPSLFFAWRNLLLDCGYLLDVFTKQELNKKHSRLAFQGWSQETLLSLLRSQNSTVWSIDAAERGYCHRCGRKWLKSWCTVDLQWLRYLQSVREGKLNLTPTECMFTSTVHGTRDKLPPHETSAAQNIPQNLSSDLTPLPYRKVCDFMCKDRICVSDAFESTSEKPAFLPPYPYKKPDQEKFEVRLKKVASVDSNDCPTKTMPGAFGE</sequence>
<dbReference type="Gene3D" id="1.25.40.20">
    <property type="entry name" value="Ankyrin repeat-containing domain"/>
    <property type="match status" value="1"/>
</dbReference>
<evidence type="ECO:0000313" key="6">
    <source>
        <dbReference type="Proteomes" id="UP001595075"/>
    </source>
</evidence>